<keyword evidence="1" id="KW-0472">Membrane</keyword>
<protein>
    <submittedName>
        <fullName evidence="2">Uncharacterized protein</fullName>
    </submittedName>
</protein>
<evidence type="ECO:0000313" key="3">
    <source>
        <dbReference type="Proteomes" id="UP000247773"/>
    </source>
</evidence>
<organism evidence="2 3">
    <name type="scientific">Pseudomonas phage PspYZU05</name>
    <dbReference type="NCBI Taxonomy" id="1983556"/>
    <lineage>
        <taxon>Viruses</taxon>
        <taxon>Duplodnaviria</taxon>
        <taxon>Heunggongvirae</taxon>
        <taxon>Uroviricota</taxon>
        <taxon>Caudoviricetes</taxon>
        <taxon>Pantevenvirales</taxon>
        <taxon>Straboviridae</taxon>
        <taxon>Jiangsuvirus</taxon>
        <taxon>Jiangsuvirus pspyzu05</taxon>
    </lineage>
</organism>
<feature type="transmembrane region" description="Helical" evidence="1">
    <location>
        <begin position="180"/>
        <end position="203"/>
    </location>
</feature>
<gene>
    <name evidence="2" type="ORF">PspYZU05_15</name>
</gene>
<proteinExistence type="predicted"/>
<accession>A0A2U7NMX7</accession>
<keyword evidence="3" id="KW-1185">Reference proteome</keyword>
<keyword evidence="1" id="KW-1133">Transmembrane helix</keyword>
<dbReference type="Proteomes" id="UP000247773">
    <property type="component" value="Genome"/>
</dbReference>
<evidence type="ECO:0000313" key="2">
    <source>
        <dbReference type="EMBL" id="ASD51967.1"/>
    </source>
</evidence>
<dbReference type="EMBL" id="KY971610">
    <property type="protein sequence ID" value="ASD51967.1"/>
    <property type="molecule type" value="Genomic_DNA"/>
</dbReference>
<sequence>MRTKIKMVYELLELLKDIRPDVTLRQYIHDPLKHEHLKYAVSTWVGYSGNMKYPIRVSEYSPEEEFTQYSRFECRKVLAAKMLIIHLVNFIFRENVHLNKPSQRAYAAKVLLCQYTLITNEYYSDFTLDKTAKSLNFNKQKFFNYVVSDILIHKEQKELESYMFKNGVDTRGGKVPSIKLTMLVYGVTVFDVMFLLLGLVMLVNGIKLI</sequence>
<reference evidence="2 3" key="1">
    <citation type="submission" date="2017-04" db="EMBL/GenBank/DDBJ databases">
        <title>Isolation of lytic bacteriophages infecting Pseudomonas strains for biocontrol of fish and shrimp spoilage during chilled storage.</title>
        <authorList>
            <person name="Yang Z."/>
            <person name="Tao X."/>
            <person name="Gao L."/>
            <person name="Rao S."/>
        </authorList>
    </citation>
    <scope>NUCLEOTIDE SEQUENCE [LARGE SCALE GENOMIC DNA]</scope>
</reference>
<name>A0A2U7NMX7_9CAUD</name>
<keyword evidence="1" id="KW-0812">Transmembrane</keyword>
<evidence type="ECO:0000256" key="1">
    <source>
        <dbReference type="SAM" id="Phobius"/>
    </source>
</evidence>